<dbReference type="SMART" id="SM01217">
    <property type="entry name" value="Fn3_like"/>
    <property type="match status" value="1"/>
</dbReference>
<dbReference type="InterPro" id="IPR001764">
    <property type="entry name" value="Glyco_hydro_3_N"/>
</dbReference>
<keyword evidence="3 5" id="KW-0378">Hydrolase</keyword>
<feature type="domain" description="Fibronectin type III-like" evidence="4">
    <location>
        <begin position="696"/>
        <end position="767"/>
    </location>
</feature>
<dbReference type="GO" id="GO:0009044">
    <property type="term" value="F:xylan 1,4-beta-xylosidase activity"/>
    <property type="evidence" value="ECO:0007669"/>
    <property type="project" value="InterPro"/>
</dbReference>
<reference evidence="5" key="1">
    <citation type="submission" date="2020-12" db="EMBL/GenBank/DDBJ databases">
        <title>Vagococcus allomyrinae sp. nov. and Enterococcus lavae sp. nov., isolated from the larvae of Allomyrina dichotoma.</title>
        <authorList>
            <person name="Lee S.D."/>
        </authorList>
    </citation>
    <scope>NUCLEOTIDE SEQUENCE</scope>
    <source>
        <strain evidence="5">BWB3-3</strain>
    </source>
</reference>
<dbReference type="InterPro" id="IPR036881">
    <property type="entry name" value="Glyco_hydro_3_C_sf"/>
</dbReference>
<dbReference type="InterPro" id="IPR013783">
    <property type="entry name" value="Ig-like_fold"/>
</dbReference>
<dbReference type="InterPro" id="IPR017853">
    <property type="entry name" value="GH"/>
</dbReference>
<sequence>MTEEQLEELVTSLINQLTLAEKIGFLSTKQSGVSRLQIGDYEVGGEAAHGVVVREGTPTTSFSIPLGLSQTWNPELLKEVGNVIGTEARILYNQSGKRSWLTLWAPTIDMERDPRWGRNEEAYGEDPYLTGRLSVGLIKGMQGEGPYVKMVAAPKHFFGNNNEIGREDQSNTIHPRIKHEYYLKAFKPAFVEGRAQSMMTAYNGVNGIPCMQIEEINDIVKGAWQMDGFVVSDGGALTLNVEAYKYHGRFAEALADSLKHGVDCFVDEKELVEEAAWLAYRQGLISEEDVTEAVRRILRVRARMGQFSPSPYDQVDETLLAGQTHGELSQQVALEQVVLLKNQHLPLNSQARILVTGPLANRLPRDWYGGISPYGKTIYQGLRDEGLEQVLLVDSDSQGYFKLADGRYLSIKNGQLIASEDKSLFTLERWGAGSYLIKDSDSSRYLRYTDNASFNLHQSEVYDWFIKEKWLSQDEITWQTWDGQEITVLADGQVVAGKGPGTELIFECHYQGIQEAAAISETVDQTIIVVGNHPLINGKEQEDRPSMALPEYQQELIRQVMKKGGEVLLVIVGSYPFELGELANIPTIIFSAHGGQELGSAISQIIYGRVAPTGKLSQTWYQEEGLLPEISEYDISRTGMTYQYAQSNVLYPFGYGLTFGELGLKSLSSDQERWQEGEAIDIELVLENTAGHPITETVQLYLKVEGEDKLRRPLKSLVGFRKVTVAPYSELKIRLVVEAEAAHYWDVAWNRWVFPSGKGIISAGFSSETVRETTLSLEGRIRQGRPLSSLRDPANFDEYHQIALTVNKFKEKGVLLEAGGRVEYFAVEAVKGDEMMIELEAVELTELVVSWGQHRQSQQVSGPSSIIWQAPMTGKETFSLTSNQPVFIKTMKGG</sequence>
<dbReference type="InterPro" id="IPR002772">
    <property type="entry name" value="Glyco_hydro_3_C"/>
</dbReference>
<protein>
    <submittedName>
        <fullName evidence="5">Glycoside hydrolase family 3 C-terminal domain-containing protein</fullName>
    </submittedName>
</protein>
<dbReference type="Gene3D" id="3.40.50.1700">
    <property type="entry name" value="Glycoside hydrolase family 3 C-terminal domain"/>
    <property type="match status" value="1"/>
</dbReference>
<comment type="caution">
    <text evidence="5">The sequence shown here is derived from an EMBL/GenBank/DDBJ whole genome shotgun (WGS) entry which is preliminary data.</text>
</comment>
<keyword evidence="6" id="KW-1185">Reference proteome</keyword>
<dbReference type="SUPFAM" id="SSF52279">
    <property type="entry name" value="Beta-D-glucan exohydrolase, C-terminal domain"/>
    <property type="match status" value="1"/>
</dbReference>
<name>A0A940STY8_9ENTE</name>
<dbReference type="RefSeq" id="WP_209524453.1">
    <property type="nucleotide sequence ID" value="NZ_JAEEGA010000001.1"/>
</dbReference>
<evidence type="ECO:0000259" key="4">
    <source>
        <dbReference type="SMART" id="SM01217"/>
    </source>
</evidence>
<dbReference type="GO" id="GO:0045493">
    <property type="term" value="P:xylan catabolic process"/>
    <property type="evidence" value="ECO:0007669"/>
    <property type="project" value="InterPro"/>
</dbReference>
<dbReference type="SUPFAM" id="SSF51445">
    <property type="entry name" value="(Trans)glycosidases"/>
    <property type="match status" value="1"/>
</dbReference>
<dbReference type="InterPro" id="IPR036962">
    <property type="entry name" value="Glyco_hydro_3_N_sf"/>
</dbReference>
<proteinExistence type="inferred from homology"/>
<dbReference type="Pfam" id="PF01915">
    <property type="entry name" value="Glyco_hydro_3_C"/>
    <property type="match status" value="1"/>
</dbReference>
<evidence type="ECO:0000313" key="5">
    <source>
        <dbReference type="EMBL" id="MBP1039551.1"/>
    </source>
</evidence>
<dbReference type="Pfam" id="PF00933">
    <property type="entry name" value="Glyco_hydro_3"/>
    <property type="match status" value="1"/>
</dbReference>
<dbReference type="Gene3D" id="3.20.20.300">
    <property type="entry name" value="Glycoside hydrolase, family 3, N-terminal domain"/>
    <property type="match status" value="1"/>
</dbReference>
<dbReference type="GO" id="GO:0031222">
    <property type="term" value="P:arabinan catabolic process"/>
    <property type="evidence" value="ECO:0007669"/>
    <property type="project" value="TreeGrafter"/>
</dbReference>
<evidence type="ECO:0000256" key="1">
    <source>
        <dbReference type="ARBA" id="ARBA00005336"/>
    </source>
</evidence>
<dbReference type="SUPFAM" id="SSF50405">
    <property type="entry name" value="Actin-crosslinking proteins"/>
    <property type="match status" value="1"/>
</dbReference>
<dbReference type="EMBL" id="JAEEGA010000001">
    <property type="protein sequence ID" value="MBP1039551.1"/>
    <property type="molecule type" value="Genomic_DNA"/>
</dbReference>
<dbReference type="AlphaFoldDB" id="A0A940STY8"/>
<gene>
    <name evidence="5" type="ORF">I6N95_00885</name>
</gene>
<dbReference type="Gene3D" id="2.60.120.380">
    <property type="match status" value="1"/>
</dbReference>
<keyword evidence="2" id="KW-0732">Signal</keyword>
<dbReference type="InterPro" id="IPR008999">
    <property type="entry name" value="Actin-crosslinking"/>
</dbReference>
<accession>A0A940STY8</accession>
<comment type="similarity">
    <text evidence="1">Belongs to the glycosyl hydrolase 3 family.</text>
</comment>
<dbReference type="GO" id="GO:0046556">
    <property type="term" value="F:alpha-L-arabinofuranosidase activity"/>
    <property type="evidence" value="ECO:0007669"/>
    <property type="project" value="TreeGrafter"/>
</dbReference>
<evidence type="ECO:0000256" key="3">
    <source>
        <dbReference type="ARBA" id="ARBA00022801"/>
    </source>
</evidence>
<dbReference type="PANTHER" id="PTHR42721">
    <property type="entry name" value="SUGAR HYDROLASE-RELATED"/>
    <property type="match status" value="1"/>
</dbReference>
<organism evidence="5 6">
    <name type="scientific">Vagococcus allomyrinae</name>
    <dbReference type="NCBI Taxonomy" id="2794353"/>
    <lineage>
        <taxon>Bacteria</taxon>
        <taxon>Bacillati</taxon>
        <taxon>Bacillota</taxon>
        <taxon>Bacilli</taxon>
        <taxon>Lactobacillales</taxon>
        <taxon>Enterococcaceae</taxon>
        <taxon>Vagococcus</taxon>
    </lineage>
</organism>
<dbReference type="Gene3D" id="2.60.40.10">
    <property type="entry name" value="Immunoglobulins"/>
    <property type="match status" value="1"/>
</dbReference>
<dbReference type="InterPro" id="IPR026891">
    <property type="entry name" value="Fn3-like"/>
</dbReference>
<dbReference type="PRINTS" id="PR00133">
    <property type="entry name" value="GLHYDRLASE3"/>
</dbReference>
<dbReference type="Pfam" id="PF14310">
    <property type="entry name" value="Fn3-like"/>
    <property type="match status" value="1"/>
</dbReference>
<evidence type="ECO:0000313" key="6">
    <source>
        <dbReference type="Proteomes" id="UP000674938"/>
    </source>
</evidence>
<evidence type="ECO:0000256" key="2">
    <source>
        <dbReference type="ARBA" id="ARBA00022729"/>
    </source>
</evidence>
<dbReference type="PANTHER" id="PTHR42721:SF3">
    <property type="entry name" value="BETA-D-XYLOSIDASE 5-RELATED"/>
    <property type="match status" value="1"/>
</dbReference>
<dbReference type="InterPro" id="IPR044993">
    <property type="entry name" value="BXL"/>
</dbReference>
<dbReference type="Proteomes" id="UP000674938">
    <property type="component" value="Unassembled WGS sequence"/>
</dbReference>